<organism evidence="7">
    <name type="scientific">Caenorhabditis remanei</name>
    <name type="common">Caenorhabditis vulgaris</name>
    <dbReference type="NCBI Taxonomy" id="31234"/>
    <lineage>
        <taxon>Eukaryota</taxon>
        <taxon>Metazoa</taxon>
        <taxon>Ecdysozoa</taxon>
        <taxon>Nematoda</taxon>
        <taxon>Chromadorea</taxon>
        <taxon>Rhabditida</taxon>
        <taxon>Rhabditina</taxon>
        <taxon>Rhabditomorpha</taxon>
        <taxon>Rhabditoidea</taxon>
        <taxon>Rhabditidae</taxon>
        <taxon>Peloderinae</taxon>
        <taxon>Caenorhabditis</taxon>
    </lineage>
</organism>
<evidence type="ECO:0000256" key="1">
    <source>
        <dbReference type="ARBA" id="ARBA00022737"/>
    </source>
</evidence>
<accession>E3LTY5</accession>
<dbReference type="FunCoup" id="E3LTY5">
    <property type="interactions" value="21"/>
</dbReference>
<dbReference type="PANTHER" id="PTHR24171">
    <property type="entry name" value="ANKYRIN REPEAT DOMAIN-CONTAINING PROTEIN 39-RELATED"/>
    <property type="match status" value="1"/>
</dbReference>
<dbReference type="GO" id="GO:0031436">
    <property type="term" value="C:BRCA1-BARD1 complex"/>
    <property type="evidence" value="ECO:0007669"/>
    <property type="project" value="TreeGrafter"/>
</dbReference>
<dbReference type="AlphaFoldDB" id="E3LTY5"/>
<evidence type="ECO:0000256" key="4">
    <source>
        <dbReference type="PROSITE-ProRule" id="PRU00023"/>
    </source>
</evidence>
<dbReference type="OMA" id="MWPIFQE"/>
<evidence type="ECO:0000256" key="3">
    <source>
        <dbReference type="ARBA" id="ARBA00023043"/>
    </source>
</evidence>
<evidence type="ECO:0000313" key="6">
    <source>
        <dbReference type="EMBL" id="EFP10906.1"/>
    </source>
</evidence>
<dbReference type="Gene3D" id="3.30.379.10">
    <property type="entry name" value="Chitobiase/beta-hexosaminidase domain 2-like"/>
    <property type="match status" value="1"/>
</dbReference>
<dbReference type="InterPro" id="IPR036770">
    <property type="entry name" value="Ankyrin_rpt-contain_sf"/>
</dbReference>
<reference evidence="6" key="1">
    <citation type="submission" date="2007-07" db="EMBL/GenBank/DDBJ databases">
        <title>PCAP assembly of the Caenorhabditis remanei genome.</title>
        <authorList>
            <consortium name="The Caenorhabditis remanei Sequencing Consortium"/>
            <person name="Wilson R.K."/>
        </authorList>
    </citation>
    <scope>NUCLEOTIDE SEQUENCE [LARGE SCALE GENOMIC DNA]</scope>
    <source>
        <strain evidence="6">PB4641</strain>
    </source>
</reference>
<feature type="repeat" description="ANK" evidence="4">
    <location>
        <begin position="163"/>
        <end position="195"/>
    </location>
</feature>
<dbReference type="OrthoDB" id="5806726at2759"/>
<dbReference type="PANTHER" id="PTHR24171:SF11">
    <property type="entry name" value="26S PROTEASOME NON-ATPASE REGULATORY SUBUNIT 10"/>
    <property type="match status" value="1"/>
</dbReference>
<dbReference type="Gene3D" id="1.25.40.20">
    <property type="entry name" value="Ankyrin repeat-containing domain"/>
    <property type="match status" value="2"/>
</dbReference>
<feature type="region of interest" description="Disordered" evidence="5">
    <location>
        <begin position="410"/>
        <end position="430"/>
    </location>
</feature>
<dbReference type="Pfam" id="PF12796">
    <property type="entry name" value="Ank_2"/>
    <property type="match status" value="1"/>
</dbReference>
<dbReference type="EMBL" id="DS268415">
    <property type="protein sequence ID" value="EFP10906.1"/>
    <property type="molecule type" value="Genomic_DNA"/>
</dbReference>
<dbReference type="eggNOG" id="ENOG502RPUM">
    <property type="taxonomic scope" value="Eukaryota"/>
</dbReference>
<dbReference type="GO" id="GO:0016787">
    <property type="term" value="F:hydrolase activity"/>
    <property type="evidence" value="ECO:0007669"/>
    <property type="project" value="UniProtKB-KW"/>
</dbReference>
<evidence type="ECO:0000313" key="7">
    <source>
        <dbReference type="Proteomes" id="UP000008281"/>
    </source>
</evidence>
<dbReference type="SUPFAM" id="SSF48403">
    <property type="entry name" value="Ankyrin repeat"/>
    <property type="match status" value="1"/>
</dbReference>
<dbReference type="STRING" id="31234.E3LTY5"/>
<dbReference type="InterPro" id="IPR017853">
    <property type="entry name" value="GH"/>
</dbReference>
<keyword evidence="2" id="KW-0378">Hydrolase</keyword>
<sequence>MGEKEEAAPVLLQCLESGRVDVICSILSQMKNQADFHAQVDKLCCKEGTLLHKAVWLDAADSVAALLSGGVNPCVQNSEGKTAYQCCQSEGVRLSFVREALQSINLHKTERLCQLIRAGVPVDSVDTPDTKNTLLNWAADFATPEVVKALLTNGANVDLANFKEETPLHTAVIKANAEVVKILLSAGANPSLKTKKGQDAFALAETHSPALLSLLSMDQIARDVRHHRSVDDMDDRMSLISCTETLNTQILNDSIKYEKYIEGEIDSWTDLLWPQPKLISIKHQSPRNFEFPKDGKLKVYFDDCSSANPRQVMQIIELSKPLLVSVGVDIEYRGHRLADHETSALEGKVTCGVFEDGRPSGSYTLTIDAIRGVEVVGSDYAGIRHAFATFVQIVRLHKYALHKHVGHSNGVSTSVPSSPNGNASGDHSLLNGNSASKHFPDISADGTIKELTIRDQPDRAFRAVYQDFSGCRILNPDTILKLATRLSSCKANYLFVNFEVRTTDRYQLPYTNRELFHMMQVCQELFITFVPSIDTQSNYLEGDQARTIIDQFLDDFPLCKVVHFGPNLASLLISDRKRSFIFEIRDPMIILAVLTSIQRRVPRIYLSTHVDGKNGPLLSTLPPFVTLCVEGTWPFEVEKYVSPRVSVVIKFSTGDDGYLCASPESVAKKALLAAKLSDRQTVLGSMVCDLSTGCEAMPPSLSYMSLLASVGVAFNGSTDMKKYAFLLPVIAAHHMLLDGDMVSLFEQVQTLGKVEHQLTKYAYGYWKPNSSSSPNADISSGSETTLFGMSANKKMPISVFVEMILNPENMNMERLTPVVFKKARIELKRTTSALDATSKLLPYSYDLALVLEEIRLVTELMVLVSKLGQYMCVYGSQSIDRKKSFEEGLPYSPGRVGVINLPPAIRTDLANTYGFRFFVFNDGLFFRMLRVRGQFQHVWLSRSIPSTLQNALKMFDNLFRALLPHDLQEMGKQLL</sequence>
<dbReference type="InterPro" id="IPR002110">
    <property type="entry name" value="Ankyrin_rpt"/>
</dbReference>
<keyword evidence="3 4" id="KW-0040">ANK repeat</keyword>
<feature type="repeat" description="ANK" evidence="4">
    <location>
        <begin position="130"/>
        <end position="162"/>
    </location>
</feature>
<dbReference type="PROSITE" id="PS50088">
    <property type="entry name" value="ANK_REPEAT"/>
    <property type="match status" value="2"/>
</dbReference>
<evidence type="ECO:0000256" key="2">
    <source>
        <dbReference type="ARBA" id="ARBA00022801"/>
    </source>
</evidence>
<dbReference type="GO" id="GO:0085020">
    <property type="term" value="P:protein K6-linked ubiquitination"/>
    <property type="evidence" value="ECO:0007669"/>
    <property type="project" value="TreeGrafter"/>
</dbReference>
<dbReference type="Proteomes" id="UP000008281">
    <property type="component" value="Unassembled WGS sequence"/>
</dbReference>
<dbReference type="PROSITE" id="PS50297">
    <property type="entry name" value="ANK_REP_REGION"/>
    <property type="match status" value="1"/>
</dbReference>
<proteinExistence type="predicted"/>
<keyword evidence="1" id="KW-0677">Repeat</keyword>
<dbReference type="GO" id="GO:0004842">
    <property type="term" value="F:ubiquitin-protein transferase activity"/>
    <property type="evidence" value="ECO:0007669"/>
    <property type="project" value="TreeGrafter"/>
</dbReference>
<keyword evidence="7" id="KW-1185">Reference proteome</keyword>
<name>E3LTY5_CAERE</name>
<dbReference type="InterPro" id="IPR029018">
    <property type="entry name" value="Hex-like_dom2"/>
</dbReference>
<gene>
    <name evidence="6" type="ORF">CRE_30989</name>
</gene>
<dbReference type="SMART" id="SM00248">
    <property type="entry name" value="ANK"/>
    <property type="match status" value="3"/>
</dbReference>
<dbReference type="SUPFAM" id="SSF55545">
    <property type="entry name" value="beta-N-acetylhexosaminidase-like domain"/>
    <property type="match status" value="1"/>
</dbReference>
<dbReference type="SUPFAM" id="SSF51445">
    <property type="entry name" value="(Trans)glycosidases"/>
    <property type="match status" value="1"/>
</dbReference>
<dbReference type="GO" id="GO:0070531">
    <property type="term" value="C:BRCA1-A complex"/>
    <property type="evidence" value="ECO:0007669"/>
    <property type="project" value="TreeGrafter"/>
</dbReference>
<evidence type="ECO:0000256" key="5">
    <source>
        <dbReference type="SAM" id="MobiDB-lite"/>
    </source>
</evidence>
<dbReference type="InParanoid" id="E3LTY5"/>
<dbReference type="HOGENOM" id="CLU_007716_0_0_1"/>
<protein>
    <submittedName>
        <fullName evidence="6">Uncharacterized protein</fullName>
    </submittedName>
</protein>